<dbReference type="AlphaFoldDB" id="A0A1M6TAN6"/>
<feature type="binding site" evidence="4">
    <location>
        <position position="73"/>
    </location>
    <ligand>
        <name>Zn(2+)</name>
        <dbReference type="ChEBI" id="CHEBI:29105"/>
    </ligand>
</feature>
<dbReference type="OrthoDB" id="9800361at2"/>
<keyword evidence="1 4" id="KW-0533">Nickel</keyword>
<dbReference type="GO" id="GO:0051604">
    <property type="term" value="P:protein maturation"/>
    <property type="evidence" value="ECO:0007669"/>
    <property type="project" value="InterPro"/>
</dbReference>
<evidence type="ECO:0000256" key="2">
    <source>
        <dbReference type="ARBA" id="ARBA00022723"/>
    </source>
</evidence>
<protein>
    <recommendedName>
        <fullName evidence="4">Hydrogenase maturation factor HypA</fullName>
    </recommendedName>
</protein>
<accession>A0A1M6TAN6</accession>
<sequence>MHEVAIIEELIATVNEECQKNKIDKVNVIKLGVGRLSGIVPHALEFGFTAIKNGPLLEHCNLIISEIKPVYSCNDCKFSFSTNELCYTCQNCESRNVRLVEGEDLILECIEGKGA</sequence>
<dbReference type="RefSeq" id="WP_072914266.1">
    <property type="nucleotide sequence ID" value="NZ_FRAR01000016.1"/>
</dbReference>
<evidence type="ECO:0000256" key="1">
    <source>
        <dbReference type="ARBA" id="ARBA00022596"/>
    </source>
</evidence>
<keyword evidence="6" id="KW-1185">Reference proteome</keyword>
<feature type="binding site" evidence="4">
    <location>
        <position position="2"/>
    </location>
    <ligand>
        <name>Ni(2+)</name>
        <dbReference type="ChEBI" id="CHEBI:49786"/>
    </ligand>
</feature>
<evidence type="ECO:0000256" key="4">
    <source>
        <dbReference type="HAMAP-Rule" id="MF_00213"/>
    </source>
</evidence>
<dbReference type="PIRSF" id="PIRSF004761">
    <property type="entry name" value="Hydrgn_mat_HypA"/>
    <property type="match status" value="1"/>
</dbReference>
<comment type="function">
    <text evidence="4">Involved in the maturation of [NiFe] hydrogenases. Required for nickel insertion into the metal center of the hydrogenase.</text>
</comment>
<feature type="binding site" evidence="4">
    <location>
        <position position="89"/>
    </location>
    <ligand>
        <name>Zn(2+)</name>
        <dbReference type="ChEBI" id="CHEBI:29105"/>
    </ligand>
</feature>
<evidence type="ECO:0000256" key="3">
    <source>
        <dbReference type="ARBA" id="ARBA00022833"/>
    </source>
</evidence>
<dbReference type="InterPro" id="IPR000688">
    <property type="entry name" value="HypA/HybF"/>
</dbReference>
<dbReference type="STRING" id="1121421.SAMN02745123_02226"/>
<dbReference type="GO" id="GO:0016151">
    <property type="term" value="F:nickel cation binding"/>
    <property type="evidence" value="ECO:0007669"/>
    <property type="project" value="UniProtKB-UniRule"/>
</dbReference>
<feature type="binding site" evidence="4">
    <location>
        <position position="76"/>
    </location>
    <ligand>
        <name>Zn(2+)</name>
        <dbReference type="ChEBI" id="CHEBI:29105"/>
    </ligand>
</feature>
<name>A0A1M6TAN6_9FIRM</name>
<dbReference type="Pfam" id="PF01155">
    <property type="entry name" value="HypA"/>
    <property type="match status" value="1"/>
</dbReference>
<dbReference type="EMBL" id="FRAR01000016">
    <property type="protein sequence ID" value="SHK54055.1"/>
    <property type="molecule type" value="Genomic_DNA"/>
</dbReference>
<dbReference type="PANTHER" id="PTHR34535">
    <property type="entry name" value="HYDROGENASE MATURATION FACTOR HYPA"/>
    <property type="match status" value="1"/>
</dbReference>
<keyword evidence="2 4" id="KW-0479">Metal-binding</keyword>
<feature type="binding site" evidence="4">
    <location>
        <position position="92"/>
    </location>
    <ligand>
        <name>Zn(2+)</name>
        <dbReference type="ChEBI" id="CHEBI:29105"/>
    </ligand>
</feature>
<reference evidence="6" key="1">
    <citation type="submission" date="2016-11" db="EMBL/GenBank/DDBJ databases">
        <authorList>
            <person name="Varghese N."/>
            <person name="Submissions S."/>
        </authorList>
    </citation>
    <scope>NUCLEOTIDE SEQUENCE [LARGE SCALE GENOMIC DNA]</scope>
    <source>
        <strain evidence="6">DSM 10349</strain>
    </source>
</reference>
<dbReference type="HAMAP" id="MF_00213">
    <property type="entry name" value="HypA_HybF"/>
    <property type="match status" value="1"/>
</dbReference>
<evidence type="ECO:0000313" key="5">
    <source>
        <dbReference type="EMBL" id="SHK54055.1"/>
    </source>
</evidence>
<proteinExistence type="inferred from homology"/>
<evidence type="ECO:0000313" key="6">
    <source>
        <dbReference type="Proteomes" id="UP000183997"/>
    </source>
</evidence>
<organism evidence="5 6">
    <name type="scientific">Desulforamulus aeronauticus DSM 10349</name>
    <dbReference type="NCBI Taxonomy" id="1121421"/>
    <lineage>
        <taxon>Bacteria</taxon>
        <taxon>Bacillati</taxon>
        <taxon>Bacillota</taxon>
        <taxon>Clostridia</taxon>
        <taxon>Eubacteriales</taxon>
        <taxon>Peptococcaceae</taxon>
        <taxon>Desulforamulus</taxon>
    </lineage>
</organism>
<dbReference type="GO" id="GO:0008270">
    <property type="term" value="F:zinc ion binding"/>
    <property type="evidence" value="ECO:0007669"/>
    <property type="project" value="UniProtKB-UniRule"/>
</dbReference>
<comment type="similarity">
    <text evidence="4">Belongs to the HypA/HybF family.</text>
</comment>
<keyword evidence="3 4" id="KW-0862">Zinc</keyword>
<dbReference type="Gene3D" id="3.30.2320.80">
    <property type="match status" value="1"/>
</dbReference>
<gene>
    <name evidence="4" type="primary">hypA</name>
    <name evidence="5" type="ORF">SAMN02745123_02226</name>
</gene>
<dbReference type="Proteomes" id="UP000183997">
    <property type="component" value="Unassembled WGS sequence"/>
</dbReference>
<dbReference type="PANTHER" id="PTHR34535:SF3">
    <property type="entry name" value="HYDROGENASE MATURATION FACTOR HYPA"/>
    <property type="match status" value="1"/>
</dbReference>